<dbReference type="Pfam" id="PF13927">
    <property type="entry name" value="Ig_3"/>
    <property type="match status" value="1"/>
</dbReference>
<reference evidence="7 8" key="1">
    <citation type="journal article" date="2013" name="Nat. Commun.">
        <title>Genome analysis reveals insights into physiology and longevity of the Brandt's bat Myotis brandtii.</title>
        <authorList>
            <person name="Seim I."/>
            <person name="Fang X."/>
            <person name="Xiong Z."/>
            <person name="Lobanov A.V."/>
            <person name="Huang Z."/>
            <person name="Ma S."/>
            <person name="Feng Y."/>
            <person name="Turanov A.A."/>
            <person name="Zhu Y."/>
            <person name="Lenz T.L."/>
            <person name="Gerashchenko M.V."/>
            <person name="Fan D."/>
            <person name="Hee Yim S."/>
            <person name="Yao X."/>
            <person name="Jordan D."/>
            <person name="Xiong Y."/>
            <person name="Ma Y."/>
            <person name="Lyapunov A.N."/>
            <person name="Chen G."/>
            <person name="Kulakova O.I."/>
            <person name="Sun Y."/>
            <person name="Lee S.G."/>
            <person name="Bronson R.T."/>
            <person name="Moskalev A.A."/>
            <person name="Sunyaev S.R."/>
            <person name="Zhang G."/>
            <person name="Krogh A."/>
            <person name="Wang J."/>
            <person name="Gladyshev V.N."/>
        </authorList>
    </citation>
    <scope>NUCLEOTIDE SEQUENCE [LARGE SCALE GENOMIC DNA]</scope>
</reference>
<dbReference type="InterPro" id="IPR007110">
    <property type="entry name" value="Ig-like_dom"/>
</dbReference>
<organism evidence="7 8">
    <name type="scientific">Myotis brandtii</name>
    <name type="common">Brandt's bat</name>
    <dbReference type="NCBI Taxonomy" id="109478"/>
    <lineage>
        <taxon>Eukaryota</taxon>
        <taxon>Metazoa</taxon>
        <taxon>Chordata</taxon>
        <taxon>Craniata</taxon>
        <taxon>Vertebrata</taxon>
        <taxon>Euteleostomi</taxon>
        <taxon>Mammalia</taxon>
        <taxon>Eutheria</taxon>
        <taxon>Laurasiatheria</taxon>
        <taxon>Chiroptera</taxon>
        <taxon>Yangochiroptera</taxon>
        <taxon>Vespertilionidae</taxon>
        <taxon>Myotis</taxon>
    </lineage>
</organism>
<dbReference type="SMART" id="SM00408">
    <property type="entry name" value="IGc2"/>
    <property type="match status" value="1"/>
</dbReference>
<keyword evidence="8" id="KW-1185">Reference proteome</keyword>
<dbReference type="InterPro" id="IPR013783">
    <property type="entry name" value="Ig-like_fold"/>
</dbReference>
<dbReference type="Gene3D" id="2.60.40.10">
    <property type="entry name" value="Immunoglobulins"/>
    <property type="match status" value="1"/>
</dbReference>
<dbReference type="InterPro" id="IPR036179">
    <property type="entry name" value="Ig-like_dom_sf"/>
</dbReference>
<keyword evidence="2" id="KW-1015">Disulfide bond</keyword>
<dbReference type="PANTHER" id="PTHR44337">
    <property type="entry name" value="CARCINOEMBRYONIC ANTIGEN-RELATED CELL ADHESION MOLECULE 8"/>
    <property type="match status" value="1"/>
</dbReference>
<dbReference type="InterPro" id="IPR052598">
    <property type="entry name" value="IgSF_CEA-related"/>
</dbReference>
<dbReference type="PANTHER" id="PTHR44337:SF20">
    <property type="entry name" value="CARCINOEMBRYONIC ANTIGEN-RELATED CELL ADHESION MOLECULE 5-RELATED"/>
    <property type="match status" value="1"/>
</dbReference>
<dbReference type="InterPro" id="IPR003599">
    <property type="entry name" value="Ig_sub"/>
</dbReference>
<accession>S7NQ95</accession>
<evidence type="ECO:0000313" key="8">
    <source>
        <dbReference type="Proteomes" id="UP000052978"/>
    </source>
</evidence>
<keyword evidence="3" id="KW-0325">Glycoprotein</keyword>
<evidence type="ECO:0000256" key="1">
    <source>
        <dbReference type="ARBA" id="ARBA00022729"/>
    </source>
</evidence>
<dbReference type="PROSITE" id="PS50835">
    <property type="entry name" value="IG_LIKE"/>
    <property type="match status" value="1"/>
</dbReference>
<feature type="domain" description="Ig-like" evidence="6">
    <location>
        <begin position="1"/>
        <end position="79"/>
    </location>
</feature>
<dbReference type="EMBL" id="KE164663">
    <property type="protein sequence ID" value="EPQ19376.1"/>
    <property type="molecule type" value="Genomic_DNA"/>
</dbReference>
<protein>
    <submittedName>
        <fullName evidence="7">Carcinoembryonic antigen-related cell adhesion molecule 1</fullName>
    </submittedName>
</protein>
<keyword evidence="4" id="KW-0393">Immunoglobulin domain</keyword>
<dbReference type="GO" id="GO:0009986">
    <property type="term" value="C:cell surface"/>
    <property type="evidence" value="ECO:0007669"/>
    <property type="project" value="TreeGrafter"/>
</dbReference>
<evidence type="ECO:0000256" key="3">
    <source>
        <dbReference type="ARBA" id="ARBA00023180"/>
    </source>
</evidence>
<proteinExistence type="inferred from homology"/>
<evidence type="ECO:0000259" key="6">
    <source>
        <dbReference type="PROSITE" id="PS50835"/>
    </source>
</evidence>
<evidence type="ECO:0000256" key="4">
    <source>
        <dbReference type="ARBA" id="ARBA00023319"/>
    </source>
</evidence>
<dbReference type="AlphaFoldDB" id="S7NQ95"/>
<dbReference type="Proteomes" id="UP000052978">
    <property type="component" value="Unassembled WGS sequence"/>
</dbReference>
<dbReference type="FunFam" id="2.60.40.10:FF:000244">
    <property type="entry name" value="carcinoembryonic antigen-related cell adhesion molecule 16"/>
    <property type="match status" value="1"/>
</dbReference>
<dbReference type="GO" id="GO:0007157">
    <property type="term" value="P:heterophilic cell-cell adhesion via plasma membrane cell adhesion molecules"/>
    <property type="evidence" value="ECO:0007669"/>
    <property type="project" value="TreeGrafter"/>
</dbReference>
<evidence type="ECO:0000313" key="7">
    <source>
        <dbReference type="EMBL" id="EPQ19376.1"/>
    </source>
</evidence>
<dbReference type="SUPFAM" id="SSF48726">
    <property type="entry name" value="Immunoglobulin"/>
    <property type="match status" value="1"/>
</dbReference>
<dbReference type="SMART" id="SM00409">
    <property type="entry name" value="IG"/>
    <property type="match status" value="1"/>
</dbReference>
<dbReference type="InterPro" id="IPR003598">
    <property type="entry name" value="Ig_sub2"/>
</dbReference>
<gene>
    <name evidence="7" type="ORF">D623_10000557</name>
</gene>
<sequence>PTLLASNTTVTENEDAVVMTCYTDENSINWLFNATSLRLRERMKLSQDHTTLTIVPVRREDVGNYQCKVSNPVSSTEIAPVELDVKY</sequence>
<evidence type="ECO:0000256" key="5">
    <source>
        <dbReference type="ARBA" id="ARBA00038222"/>
    </source>
</evidence>
<feature type="non-terminal residue" evidence="7">
    <location>
        <position position="1"/>
    </location>
</feature>
<comment type="similarity">
    <text evidence="5">Belongs to the immunoglobulin superfamily. CEA family.</text>
</comment>
<keyword evidence="1" id="KW-0732">Signal</keyword>
<evidence type="ECO:0000256" key="2">
    <source>
        <dbReference type="ARBA" id="ARBA00023157"/>
    </source>
</evidence>
<name>S7NQ95_MYOBR</name>